<feature type="binding site" evidence="9">
    <location>
        <position position="124"/>
    </location>
    <ligand>
        <name>1-deoxy-D-xylulose 5-phosphate</name>
        <dbReference type="ChEBI" id="CHEBI:57792"/>
    </ligand>
</feature>
<evidence type="ECO:0000313" key="13">
    <source>
        <dbReference type="EMBL" id="EMS79577.1"/>
    </source>
</evidence>
<dbReference type="HAMAP" id="MF_00183">
    <property type="entry name" value="DXP_reductoisom"/>
    <property type="match status" value="1"/>
</dbReference>
<comment type="pathway">
    <text evidence="1 9">Isoprenoid biosynthesis; isopentenyl diphosphate biosynthesis via DXP pathway; isopentenyl diphosphate from 1-deoxy-D-xylulose 5-phosphate: step 1/6.</text>
</comment>
<feature type="binding site" evidence="9">
    <location>
        <position position="217"/>
    </location>
    <ligand>
        <name>1-deoxy-D-xylulose 5-phosphate</name>
        <dbReference type="ChEBI" id="CHEBI:57792"/>
    </ligand>
</feature>
<feature type="domain" description="1-deoxy-D-xylulose 5-phosphate reductoisomerase N-terminal" evidence="10">
    <location>
        <begin position="4"/>
        <end position="131"/>
    </location>
</feature>
<reference evidence="13 14" key="1">
    <citation type="journal article" date="2013" name="Genome Announc.">
        <title>Draft Genome Sequence of Desulfotignum phosphitoxidans DSM 13687 Strain FiPS-3.</title>
        <authorList>
            <person name="Poehlein A."/>
            <person name="Daniel R."/>
            <person name="Simeonova D.D."/>
        </authorList>
    </citation>
    <scope>NUCLEOTIDE SEQUENCE [LARGE SCALE GENOMIC DNA]</scope>
    <source>
        <strain evidence="13 14">DSM 13687</strain>
    </source>
</reference>
<dbReference type="UniPathway" id="UPA00056">
    <property type="reaction ID" value="UER00092"/>
</dbReference>
<dbReference type="PANTHER" id="PTHR30525">
    <property type="entry name" value="1-DEOXY-D-XYLULOSE 5-PHOSPHATE REDUCTOISOMERASE"/>
    <property type="match status" value="1"/>
</dbReference>
<dbReference type="GO" id="GO:0030604">
    <property type="term" value="F:1-deoxy-D-xylulose-5-phosphate reductoisomerase activity"/>
    <property type="evidence" value="ECO:0007669"/>
    <property type="project" value="UniProtKB-UniRule"/>
</dbReference>
<dbReference type="OrthoDB" id="9806546at2"/>
<dbReference type="GO" id="GO:0051484">
    <property type="term" value="P:isopentenyl diphosphate biosynthetic process, methylerythritol 4-phosphate pathway involved in terpenoid biosynthetic process"/>
    <property type="evidence" value="ECO:0007669"/>
    <property type="project" value="TreeGrafter"/>
</dbReference>
<feature type="binding site" evidence="9">
    <location>
        <position position="11"/>
    </location>
    <ligand>
        <name>NADPH</name>
        <dbReference type="ChEBI" id="CHEBI:57783"/>
    </ligand>
</feature>
<organism evidence="13 14">
    <name type="scientific">Desulfotignum phosphitoxidans DSM 13687</name>
    <dbReference type="NCBI Taxonomy" id="1286635"/>
    <lineage>
        <taxon>Bacteria</taxon>
        <taxon>Pseudomonadati</taxon>
        <taxon>Thermodesulfobacteriota</taxon>
        <taxon>Desulfobacteria</taxon>
        <taxon>Desulfobacterales</taxon>
        <taxon>Desulfobacteraceae</taxon>
        <taxon>Desulfotignum</taxon>
    </lineage>
</organism>
<evidence type="ECO:0000259" key="12">
    <source>
        <dbReference type="Pfam" id="PF13288"/>
    </source>
</evidence>
<feature type="binding site" evidence="9">
    <location>
        <position position="125"/>
    </location>
    <ligand>
        <name>NADPH</name>
        <dbReference type="ChEBI" id="CHEBI:57783"/>
    </ligand>
</feature>
<proteinExistence type="inferred from homology"/>
<feature type="binding site" evidence="9">
    <location>
        <position position="10"/>
    </location>
    <ligand>
        <name>NADPH</name>
        <dbReference type="ChEBI" id="CHEBI:57783"/>
    </ligand>
</feature>
<dbReference type="InterPro" id="IPR013512">
    <property type="entry name" value="DXP_reductoisomerase_N"/>
</dbReference>
<evidence type="ECO:0000256" key="5">
    <source>
        <dbReference type="ARBA" id="ARBA00023002"/>
    </source>
</evidence>
<dbReference type="Gene3D" id="3.40.50.720">
    <property type="entry name" value="NAD(P)-binding Rossmann-like Domain"/>
    <property type="match status" value="1"/>
</dbReference>
<evidence type="ECO:0000256" key="2">
    <source>
        <dbReference type="ARBA" id="ARBA00006825"/>
    </source>
</evidence>
<evidence type="ECO:0000256" key="7">
    <source>
        <dbReference type="ARBA" id="ARBA00023229"/>
    </source>
</evidence>
<feature type="binding site" evidence="9">
    <location>
        <position position="204"/>
    </location>
    <ligand>
        <name>NADPH</name>
        <dbReference type="ChEBI" id="CHEBI:57783"/>
    </ligand>
</feature>
<dbReference type="Pfam" id="PF02670">
    <property type="entry name" value="DXP_reductoisom"/>
    <property type="match status" value="1"/>
</dbReference>
<keyword evidence="5 9" id="KW-0560">Oxidoreductase</keyword>
<dbReference type="InterPro" id="IPR036291">
    <property type="entry name" value="NAD(P)-bd_dom_sf"/>
</dbReference>
<dbReference type="Gene3D" id="1.10.1740.10">
    <property type="match status" value="1"/>
</dbReference>
<feature type="domain" description="DXP reductoisomerase C-terminal" evidence="12">
    <location>
        <begin position="260"/>
        <end position="376"/>
    </location>
</feature>
<feature type="binding site" evidence="9">
    <location>
        <position position="123"/>
    </location>
    <ligand>
        <name>NADPH</name>
        <dbReference type="ChEBI" id="CHEBI:57783"/>
    </ligand>
</feature>
<keyword evidence="4 9" id="KW-0521">NADP</keyword>
<dbReference type="EC" id="1.1.1.267" evidence="9"/>
<feature type="binding site" evidence="9">
    <location>
        <position position="36"/>
    </location>
    <ligand>
        <name>NADPH</name>
        <dbReference type="ChEBI" id="CHEBI:57783"/>
    </ligand>
</feature>
<feature type="binding site" evidence="9">
    <location>
        <position position="151"/>
    </location>
    <ligand>
        <name>Mn(2+)</name>
        <dbReference type="ChEBI" id="CHEBI:29035"/>
    </ligand>
</feature>
<feature type="binding site" evidence="9">
    <location>
        <position position="13"/>
    </location>
    <ligand>
        <name>NADPH</name>
        <dbReference type="ChEBI" id="CHEBI:57783"/>
    </ligand>
</feature>
<name>S0G539_9BACT</name>
<evidence type="ECO:0000259" key="10">
    <source>
        <dbReference type="Pfam" id="PF02670"/>
    </source>
</evidence>
<keyword evidence="6 9" id="KW-0464">Manganese</keyword>
<keyword evidence="9" id="KW-0460">Magnesium</keyword>
<dbReference type="FunFam" id="3.40.50.720:FF:000045">
    <property type="entry name" value="1-deoxy-D-xylulose 5-phosphate reductoisomerase"/>
    <property type="match status" value="1"/>
</dbReference>
<feature type="binding site" evidence="9">
    <location>
        <position position="175"/>
    </location>
    <ligand>
        <name>1-deoxy-D-xylulose 5-phosphate</name>
        <dbReference type="ChEBI" id="CHEBI:57792"/>
    </ligand>
</feature>
<feature type="binding site" evidence="9">
    <location>
        <position position="220"/>
    </location>
    <ligand>
        <name>Mn(2+)</name>
        <dbReference type="ChEBI" id="CHEBI:29035"/>
    </ligand>
</feature>
<dbReference type="AlphaFoldDB" id="S0G539"/>
<comment type="caution">
    <text evidence="9">Lacks conserved residue(s) required for the propagation of feature annotation.</text>
</comment>
<evidence type="ECO:0000256" key="4">
    <source>
        <dbReference type="ARBA" id="ARBA00022857"/>
    </source>
</evidence>
<evidence type="ECO:0000256" key="8">
    <source>
        <dbReference type="ARBA" id="ARBA00048543"/>
    </source>
</evidence>
<evidence type="ECO:0000256" key="6">
    <source>
        <dbReference type="ARBA" id="ARBA00023211"/>
    </source>
</evidence>
<dbReference type="PATRIC" id="fig|1286635.3.peg.2161"/>
<protein>
    <recommendedName>
        <fullName evidence="9">1-deoxy-D-xylulose 5-phosphate reductoisomerase</fullName>
        <shortName evidence="9">DXP reductoisomerase</shortName>
        <ecNumber evidence="9">1.1.1.267</ecNumber>
    </recommendedName>
    <alternativeName>
        <fullName evidence="9">1-deoxyxylulose-5-phosphate reductoisomerase</fullName>
    </alternativeName>
    <alternativeName>
        <fullName evidence="9">2-C-methyl-D-erythritol 4-phosphate synthase</fullName>
    </alternativeName>
</protein>
<dbReference type="PIRSF" id="PIRSF006205">
    <property type="entry name" value="Dxp_reductismrs"/>
    <property type="match status" value="1"/>
</dbReference>
<dbReference type="SUPFAM" id="SSF69055">
    <property type="entry name" value="1-deoxy-D-xylulose-5-phosphate reductoisomerase, C-terminal domain"/>
    <property type="match status" value="1"/>
</dbReference>
<dbReference type="InterPro" id="IPR003821">
    <property type="entry name" value="DXP_reductoisomerase"/>
</dbReference>
<dbReference type="InterPro" id="IPR013644">
    <property type="entry name" value="DXP_reductoisomerase_C"/>
</dbReference>
<keyword evidence="7 9" id="KW-0414">Isoprene biosynthesis</keyword>
<dbReference type="NCBIfam" id="TIGR00243">
    <property type="entry name" value="Dxr"/>
    <property type="match status" value="1"/>
</dbReference>
<comment type="caution">
    <text evidence="13">The sequence shown here is derived from an EMBL/GenBank/DDBJ whole genome shotgun (WGS) entry which is preliminary data.</text>
</comment>
<evidence type="ECO:0000256" key="1">
    <source>
        <dbReference type="ARBA" id="ARBA00005094"/>
    </source>
</evidence>
<evidence type="ECO:0000259" key="11">
    <source>
        <dbReference type="Pfam" id="PF08436"/>
    </source>
</evidence>
<evidence type="ECO:0000313" key="14">
    <source>
        <dbReference type="Proteomes" id="UP000014216"/>
    </source>
</evidence>
<feature type="binding site" evidence="9">
    <location>
        <position position="151"/>
    </location>
    <ligand>
        <name>1-deoxy-D-xylulose 5-phosphate</name>
        <dbReference type="ChEBI" id="CHEBI:57792"/>
    </ligand>
</feature>
<feature type="binding site" evidence="9">
    <location>
        <position position="38"/>
    </location>
    <ligand>
        <name>NADPH</name>
        <dbReference type="ChEBI" id="CHEBI:57783"/>
    </ligand>
</feature>
<dbReference type="Pfam" id="PF08436">
    <property type="entry name" value="DXP_redisom_C"/>
    <property type="match status" value="1"/>
</dbReference>
<dbReference type="NCBIfam" id="NF009114">
    <property type="entry name" value="PRK12464.1"/>
    <property type="match status" value="1"/>
</dbReference>
<dbReference type="EMBL" id="APJX01000004">
    <property type="protein sequence ID" value="EMS79577.1"/>
    <property type="molecule type" value="Genomic_DNA"/>
</dbReference>
<dbReference type="SUPFAM" id="SSF51735">
    <property type="entry name" value="NAD(P)-binding Rossmann-fold domains"/>
    <property type="match status" value="1"/>
</dbReference>
<feature type="binding site" evidence="9">
    <location>
        <position position="150"/>
    </location>
    <ligand>
        <name>1-deoxy-D-xylulose 5-phosphate</name>
        <dbReference type="ChEBI" id="CHEBI:57792"/>
    </ligand>
</feature>
<sequence>MKLLSILGATGSIGTSALEIVRMHPDRFQVKALTAANNLPLLRRQIQQFMPEMVAVLDEAKARELGDMLPPGVRPEILSGASGYAAAAAWDKVDTVVLAMVGAAGLNPALAAIEAGKDIALANKETLVMAGDIVMAKAREKNVTVLPVDSEHSAMFQCMLGNQARDVKQLFLTASGGPFRNTPQSDFPGITREDALNHPNWSMGNKISIDSATLMNKGLELIEAVHLFGISHQNIQVLIHPQSIVHSMVGFADGSVMAQMGVPDMKQAISFALSFPDRLDTGLSFPDFAALASLTFCAPDSERFPSLAFAREACEKKGTLPAVMNAANEVAVQAFLDRRIRFSDIFTLVSTTMAAHTCIDNPDLSGIIEADRWAREKAGSLI</sequence>
<comment type="function">
    <text evidence="9">Catalyzes the NADPH-dependent rearrangement and reduction of 1-deoxy-D-xylulose-5-phosphate (DXP) to 2-C-methyl-D-erythritol 4-phosphate (MEP).</text>
</comment>
<dbReference type="GO" id="GO:0070402">
    <property type="term" value="F:NADPH binding"/>
    <property type="evidence" value="ECO:0007669"/>
    <property type="project" value="InterPro"/>
</dbReference>
<feature type="binding site" evidence="9">
    <location>
        <position position="149"/>
    </location>
    <ligand>
        <name>Mn(2+)</name>
        <dbReference type="ChEBI" id="CHEBI:29035"/>
    </ligand>
</feature>
<feature type="domain" description="1-deoxy-D-xylulose 5-phosphate reductoisomerase C-terminal" evidence="11">
    <location>
        <begin position="145"/>
        <end position="228"/>
    </location>
</feature>
<evidence type="ECO:0000256" key="9">
    <source>
        <dbReference type="HAMAP-Rule" id="MF_00183"/>
    </source>
</evidence>
<dbReference type="SUPFAM" id="SSF55347">
    <property type="entry name" value="Glyceraldehyde-3-phosphate dehydrogenase-like, C-terminal domain"/>
    <property type="match status" value="1"/>
</dbReference>
<keyword evidence="14" id="KW-1185">Reference proteome</keyword>
<keyword evidence="3 9" id="KW-0479">Metal-binding</keyword>
<feature type="binding site" evidence="9">
    <location>
        <position position="211"/>
    </location>
    <ligand>
        <name>1-deoxy-D-xylulose 5-phosphate</name>
        <dbReference type="ChEBI" id="CHEBI:57792"/>
    </ligand>
</feature>
<feature type="binding site" evidence="9">
    <location>
        <position position="216"/>
    </location>
    <ligand>
        <name>1-deoxy-D-xylulose 5-phosphate</name>
        <dbReference type="ChEBI" id="CHEBI:57792"/>
    </ligand>
</feature>
<dbReference type="GO" id="GO:0016853">
    <property type="term" value="F:isomerase activity"/>
    <property type="evidence" value="ECO:0007669"/>
    <property type="project" value="UniProtKB-KW"/>
</dbReference>
<comment type="cofactor">
    <cofactor evidence="9">
        <name>Mg(2+)</name>
        <dbReference type="ChEBI" id="CHEBI:18420"/>
    </cofactor>
    <cofactor evidence="9">
        <name>Mn(2+)</name>
        <dbReference type="ChEBI" id="CHEBI:29035"/>
    </cofactor>
</comment>
<gene>
    <name evidence="9 13" type="primary">dxr</name>
    <name evidence="13" type="ORF">Dpo_4c01250</name>
</gene>
<comment type="similarity">
    <text evidence="2 9">Belongs to the DXR family.</text>
</comment>
<feature type="binding site" evidence="9">
    <location>
        <position position="12"/>
    </location>
    <ligand>
        <name>NADPH</name>
        <dbReference type="ChEBI" id="CHEBI:57783"/>
    </ligand>
</feature>
<dbReference type="GO" id="GO:0030145">
    <property type="term" value="F:manganese ion binding"/>
    <property type="evidence" value="ECO:0007669"/>
    <property type="project" value="TreeGrafter"/>
</dbReference>
<dbReference type="PANTHER" id="PTHR30525:SF0">
    <property type="entry name" value="1-DEOXY-D-XYLULOSE 5-PHOSPHATE REDUCTOISOMERASE, CHLOROPLASTIC"/>
    <property type="match status" value="1"/>
</dbReference>
<dbReference type="InterPro" id="IPR036169">
    <property type="entry name" value="DXPR_C_sf"/>
</dbReference>
<accession>S0G539</accession>
<keyword evidence="13" id="KW-0413">Isomerase</keyword>
<dbReference type="Pfam" id="PF13288">
    <property type="entry name" value="DXPR_C"/>
    <property type="match status" value="1"/>
</dbReference>
<dbReference type="RefSeq" id="WP_006965816.1">
    <property type="nucleotide sequence ID" value="NZ_APJX01000004.1"/>
</dbReference>
<dbReference type="InterPro" id="IPR026877">
    <property type="entry name" value="DXPR_C"/>
</dbReference>
<feature type="binding site" evidence="9">
    <location>
        <position position="198"/>
    </location>
    <ligand>
        <name>1-deoxy-D-xylulose 5-phosphate</name>
        <dbReference type="ChEBI" id="CHEBI:57792"/>
    </ligand>
</feature>
<comment type="catalytic activity">
    <reaction evidence="8">
        <text>2-C-methyl-D-erythritol 4-phosphate + NADP(+) = 1-deoxy-D-xylulose 5-phosphate + NADPH + H(+)</text>
        <dbReference type="Rhea" id="RHEA:13717"/>
        <dbReference type="ChEBI" id="CHEBI:15378"/>
        <dbReference type="ChEBI" id="CHEBI:57783"/>
        <dbReference type="ChEBI" id="CHEBI:57792"/>
        <dbReference type="ChEBI" id="CHEBI:58262"/>
        <dbReference type="ChEBI" id="CHEBI:58349"/>
        <dbReference type="EC" id="1.1.1.267"/>
    </reaction>
    <physiologicalReaction direction="right-to-left" evidence="8">
        <dbReference type="Rhea" id="RHEA:13719"/>
    </physiologicalReaction>
</comment>
<evidence type="ECO:0000256" key="3">
    <source>
        <dbReference type="ARBA" id="ARBA00022723"/>
    </source>
</evidence>
<feature type="binding site" evidence="9">
    <location>
        <position position="220"/>
    </location>
    <ligand>
        <name>1-deoxy-D-xylulose 5-phosphate</name>
        <dbReference type="ChEBI" id="CHEBI:57792"/>
    </ligand>
</feature>
<dbReference type="Proteomes" id="UP000014216">
    <property type="component" value="Unassembled WGS sequence"/>
</dbReference>